<proteinExistence type="predicted"/>
<sequence>MLRFQTPAQAWNSRSSVLAVNPWSFSQTPKHCRLLRPHLRAPRRPLFTASHSAAAPHRLVSPYCPLPA</sequence>
<name>A0AAW1VS45_RUBAR</name>
<gene>
    <name evidence="1" type="ORF">M0R45_035105</name>
</gene>
<evidence type="ECO:0000313" key="1">
    <source>
        <dbReference type="EMBL" id="KAK9911184.1"/>
    </source>
</evidence>
<dbReference type="EMBL" id="JBEDUW010000007">
    <property type="protein sequence ID" value="KAK9911184.1"/>
    <property type="molecule type" value="Genomic_DNA"/>
</dbReference>
<dbReference type="AlphaFoldDB" id="A0AAW1VS45"/>
<comment type="caution">
    <text evidence="1">The sequence shown here is derived from an EMBL/GenBank/DDBJ whole genome shotgun (WGS) entry which is preliminary data.</text>
</comment>
<evidence type="ECO:0000313" key="2">
    <source>
        <dbReference type="Proteomes" id="UP001457282"/>
    </source>
</evidence>
<organism evidence="1 2">
    <name type="scientific">Rubus argutus</name>
    <name type="common">Southern blackberry</name>
    <dbReference type="NCBI Taxonomy" id="59490"/>
    <lineage>
        <taxon>Eukaryota</taxon>
        <taxon>Viridiplantae</taxon>
        <taxon>Streptophyta</taxon>
        <taxon>Embryophyta</taxon>
        <taxon>Tracheophyta</taxon>
        <taxon>Spermatophyta</taxon>
        <taxon>Magnoliopsida</taxon>
        <taxon>eudicotyledons</taxon>
        <taxon>Gunneridae</taxon>
        <taxon>Pentapetalae</taxon>
        <taxon>rosids</taxon>
        <taxon>fabids</taxon>
        <taxon>Rosales</taxon>
        <taxon>Rosaceae</taxon>
        <taxon>Rosoideae</taxon>
        <taxon>Rosoideae incertae sedis</taxon>
        <taxon>Rubus</taxon>
    </lineage>
</organism>
<accession>A0AAW1VS45</accession>
<reference evidence="1 2" key="1">
    <citation type="journal article" date="2023" name="G3 (Bethesda)">
        <title>A chromosome-length genome assembly and annotation of blackberry (Rubus argutus, cv. 'Hillquist').</title>
        <authorList>
            <person name="Bruna T."/>
            <person name="Aryal R."/>
            <person name="Dudchenko O."/>
            <person name="Sargent D.J."/>
            <person name="Mead D."/>
            <person name="Buti M."/>
            <person name="Cavallini A."/>
            <person name="Hytonen T."/>
            <person name="Andres J."/>
            <person name="Pham M."/>
            <person name="Weisz D."/>
            <person name="Mascagni F."/>
            <person name="Usai G."/>
            <person name="Natali L."/>
            <person name="Bassil N."/>
            <person name="Fernandez G.E."/>
            <person name="Lomsadze A."/>
            <person name="Armour M."/>
            <person name="Olukolu B."/>
            <person name="Poorten T."/>
            <person name="Britton C."/>
            <person name="Davik J."/>
            <person name="Ashrafi H."/>
            <person name="Aiden E.L."/>
            <person name="Borodovsky M."/>
            <person name="Worthington M."/>
        </authorList>
    </citation>
    <scope>NUCLEOTIDE SEQUENCE [LARGE SCALE GENOMIC DNA]</scope>
    <source>
        <strain evidence="1">PI 553951</strain>
    </source>
</reference>
<protein>
    <submittedName>
        <fullName evidence="1">Uncharacterized protein</fullName>
    </submittedName>
</protein>
<dbReference type="Proteomes" id="UP001457282">
    <property type="component" value="Unassembled WGS sequence"/>
</dbReference>
<keyword evidence="2" id="KW-1185">Reference proteome</keyword>